<dbReference type="RefSeq" id="WP_106758139.1">
    <property type="nucleotide sequence ID" value="NZ_PXWF02000237.1"/>
</dbReference>
<dbReference type="OrthoDB" id="8779559at2"/>
<dbReference type="AlphaFoldDB" id="A0A2U2HJM5"/>
<name>A0A2U2HJM5_9BURK</name>
<evidence type="ECO:0000313" key="2">
    <source>
        <dbReference type="Proteomes" id="UP000241421"/>
    </source>
</evidence>
<keyword evidence="2" id="KW-1185">Reference proteome</keyword>
<comment type="caution">
    <text evidence="1">The sequence shown here is derived from an EMBL/GenBank/DDBJ whole genome shotgun (WGS) entry which is preliminary data.</text>
</comment>
<gene>
    <name evidence="1" type="ORF">C7C56_014765</name>
</gene>
<proteinExistence type="predicted"/>
<reference evidence="1 2" key="1">
    <citation type="submission" date="2018-04" db="EMBL/GenBank/DDBJ databases">
        <title>Massilia violaceinigra sp. nov., a novel purple-pigmented bacterium isolated from Tianshan glacier, Xinjiang, China.</title>
        <authorList>
            <person name="Wang H."/>
        </authorList>
    </citation>
    <scope>NUCLEOTIDE SEQUENCE [LARGE SCALE GENOMIC DNA]</scope>
    <source>
        <strain evidence="1 2">B448-2</strain>
    </source>
</reference>
<accession>A0A2U2HJM5</accession>
<evidence type="ECO:0000313" key="1">
    <source>
        <dbReference type="EMBL" id="PWF47606.1"/>
    </source>
</evidence>
<sequence length="139" mass="16116">MIRIEFETPIESRCECCGKTTVRLTRLVYRDNDAFAVYYASFTPDHNEKVLSGIIGLGEWGDDAVGPEARVAFPFQITWRDDCFNVHMIDAHESGWNDVTFLGRIQNREESLVHEWIKDVFHITDHMVADDNEIVQFFS</sequence>
<dbReference type="Proteomes" id="UP000241421">
    <property type="component" value="Unassembled WGS sequence"/>
</dbReference>
<protein>
    <submittedName>
        <fullName evidence="1">Uncharacterized protein</fullName>
    </submittedName>
</protein>
<dbReference type="EMBL" id="PXWF02000237">
    <property type="protein sequence ID" value="PWF47606.1"/>
    <property type="molecule type" value="Genomic_DNA"/>
</dbReference>
<organism evidence="1 2">
    <name type="scientific">Massilia glaciei</name>
    <dbReference type="NCBI Taxonomy" id="1524097"/>
    <lineage>
        <taxon>Bacteria</taxon>
        <taxon>Pseudomonadati</taxon>
        <taxon>Pseudomonadota</taxon>
        <taxon>Betaproteobacteria</taxon>
        <taxon>Burkholderiales</taxon>
        <taxon>Oxalobacteraceae</taxon>
        <taxon>Telluria group</taxon>
        <taxon>Massilia</taxon>
    </lineage>
</organism>